<feature type="domain" description="WAP" evidence="5">
    <location>
        <begin position="455"/>
        <end position="503"/>
    </location>
</feature>
<dbReference type="Pfam" id="PF00041">
    <property type="entry name" value="fn3"/>
    <property type="match status" value="1"/>
</dbReference>
<dbReference type="CDD" id="cd00063">
    <property type="entry name" value="FN3"/>
    <property type="match status" value="1"/>
</dbReference>
<evidence type="ECO:0000259" key="3">
    <source>
        <dbReference type="PROSITE" id="PS50835"/>
    </source>
</evidence>
<dbReference type="Pfam" id="PF00095">
    <property type="entry name" value="WAP"/>
    <property type="match status" value="1"/>
</dbReference>
<proteinExistence type="predicted"/>
<dbReference type="GO" id="GO:0005576">
    <property type="term" value="C:extracellular region"/>
    <property type="evidence" value="ECO:0007669"/>
    <property type="project" value="InterPro"/>
</dbReference>
<dbReference type="PANTHER" id="PTHR13817:SF175">
    <property type="entry name" value="IG-LIKE AND FIBRONECTIN TYPE-III DOMAIN-CONTAINING PROTEIN C27B7.7"/>
    <property type="match status" value="1"/>
</dbReference>
<dbReference type="SMART" id="SM00217">
    <property type="entry name" value="WAP"/>
    <property type="match status" value="1"/>
</dbReference>
<dbReference type="Pfam" id="PF13927">
    <property type="entry name" value="Ig_3"/>
    <property type="match status" value="1"/>
</dbReference>
<dbReference type="Pfam" id="PF14670">
    <property type="entry name" value="FXa_inhibition"/>
    <property type="match status" value="2"/>
</dbReference>
<dbReference type="InterPro" id="IPR013783">
    <property type="entry name" value="Ig-like_fold"/>
</dbReference>
<dbReference type="SMART" id="SM00181">
    <property type="entry name" value="EGF"/>
    <property type="match status" value="2"/>
</dbReference>
<dbReference type="AlphaFoldDB" id="A0A915J0Y4"/>
<evidence type="ECO:0000313" key="6">
    <source>
        <dbReference type="Proteomes" id="UP000887565"/>
    </source>
</evidence>
<evidence type="ECO:0000259" key="4">
    <source>
        <dbReference type="PROSITE" id="PS50853"/>
    </source>
</evidence>
<dbReference type="InterPro" id="IPR003961">
    <property type="entry name" value="FN3_dom"/>
</dbReference>
<dbReference type="SMART" id="SM00409">
    <property type="entry name" value="IG"/>
    <property type="match status" value="1"/>
</dbReference>
<dbReference type="InterPro" id="IPR036116">
    <property type="entry name" value="FN3_sf"/>
</dbReference>
<feature type="signal peptide" evidence="2">
    <location>
        <begin position="1"/>
        <end position="22"/>
    </location>
</feature>
<dbReference type="InterPro" id="IPR007110">
    <property type="entry name" value="Ig-like_dom"/>
</dbReference>
<dbReference type="PROSITE" id="PS51390">
    <property type="entry name" value="WAP"/>
    <property type="match status" value="1"/>
</dbReference>
<evidence type="ECO:0000256" key="2">
    <source>
        <dbReference type="SAM" id="SignalP"/>
    </source>
</evidence>
<keyword evidence="1" id="KW-0677">Repeat</keyword>
<dbReference type="SUPFAM" id="SSF48726">
    <property type="entry name" value="Immunoglobulin"/>
    <property type="match status" value="1"/>
</dbReference>
<dbReference type="PANTHER" id="PTHR13817">
    <property type="entry name" value="TITIN"/>
    <property type="match status" value="1"/>
</dbReference>
<dbReference type="SUPFAM" id="SSF57196">
    <property type="entry name" value="EGF/Laminin"/>
    <property type="match status" value="2"/>
</dbReference>
<dbReference type="WBParaSite" id="nRc.2.0.1.t20121-RA">
    <property type="protein sequence ID" value="nRc.2.0.1.t20121-RA"/>
    <property type="gene ID" value="nRc.2.0.1.g20121"/>
</dbReference>
<dbReference type="Gene3D" id="2.60.40.10">
    <property type="entry name" value="Immunoglobulins"/>
    <property type="match status" value="2"/>
</dbReference>
<dbReference type="PROSITE" id="PS50853">
    <property type="entry name" value="FN3"/>
    <property type="match status" value="1"/>
</dbReference>
<dbReference type="CDD" id="cd00199">
    <property type="entry name" value="WAP"/>
    <property type="match status" value="1"/>
</dbReference>
<organism evidence="6 7">
    <name type="scientific">Romanomermis culicivorax</name>
    <name type="common">Nematode worm</name>
    <dbReference type="NCBI Taxonomy" id="13658"/>
    <lineage>
        <taxon>Eukaryota</taxon>
        <taxon>Metazoa</taxon>
        <taxon>Ecdysozoa</taxon>
        <taxon>Nematoda</taxon>
        <taxon>Enoplea</taxon>
        <taxon>Dorylaimia</taxon>
        <taxon>Mermithida</taxon>
        <taxon>Mermithoidea</taxon>
        <taxon>Mermithidae</taxon>
        <taxon>Romanomermis</taxon>
    </lineage>
</organism>
<dbReference type="InterPro" id="IPR000742">
    <property type="entry name" value="EGF"/>
</dbReference>
<dbReference type="InterPro" id="IPR003599">
    <property type="entry name" value="Ig_sub"/>
</dbReference>
<evidence type="ECO:0000256" key="1">
    <source>
        <dbReference type="ARBA" id="ARBA00022737"/>
    </source>
</evidence>
<dbReference type="InterPro" id="IPR050964">
    <property type="entry name" value="Striated_Muscle_Regulatory"/>
</dbReference>
<feature type="chain" id="PRO_5036906556" evidence="2">
    <location>
        <begin position="23"/>
        <end position="751"/>
    </location>
</feature>
<sequence>MKSDHCLLLTLFSLTTLSDLTCQSSDVITELATFRNRRSFKSRLENLFPTEYSGRCLTSPKSGRDICYPDLSKLDYSCVSKNQQGHRSVPPPRIIHGQYKALITKFRPNPAFAPDQASSIDQQNQHASFKPFLVVQYECYSGYEFLDEAEFLFCKNYNWHQTMPVCVPSNFVAEYRRKSNPCQENNGGCSHVCKHDGGSGVRCECLTGWELQDDQKTCLGKDMLVSVVVFKPKGSFILAVFGGTERMQSTERNGTEISKQKKEKVIMDINIVDIILLTIDNDKLISFLKDTGLIKNQRIYHADQCGYNMALLEFIFPSLQLLNSTLGFECWRYCVGSRKVALQYAFAHTLELDLCQSNNGGCSHFCEVLDSELVCSCPDGFMLRSDEKTCIVATFLLTLTGLPGTGKKLCDKFYKCRMCYTLAELPFPTLQGTSLISRKGTDERAEEIYEISDFLPEKSGMCPQVAFSFPDQKCASTCRRDQDCVGKTKCCSNGCANVCLEPEPGSDLIQRPILECTSTEGCRCVVIDESRQRCQCPLGVVCQCKSAPDVTISPSGVAEIRPGASLNLTCSASGFPHSNLTWFRDSLVMEAQEKSVGASGSSGSHHYEKTTTKRLLIKELFKSTVFSCEAVNDVGSSVADVEVVVTGPGSPPNNIQAKTTGTSVTIRWAPPTLPNGKMKGYQVYYIATEVRKPLRHWKTMGAVDPRITLDNLEPETRYFFRIMPYNERGSGVMTNVFSVKTEKKADHYENR</sequence>
<keyword evidence="6" id="KW-1185">Reference proteome</keyword>
<accession>A0A915J0Y4</accession>
<keyword evidence="2" id="KW-0732">Signal</keyword>
<dbReference type="InterPro" id="IPR008197">
    <property type="entry name" value="WAP_dom"/>
</dbReference>
<dbReference type="SMART" id="SM00408">
    <property type="entry name" value="IGc2"/>
    <property type="match status" value="1"/>
</dbReference>
<dbReference type="PROSITE" id="PS50835">
    <property type="entry name" value="IG_LIKE"/>
    <property type="match status" value="1"/>
</dbReference>
<name>A0A915J0Y4_ROMCU</name>
<dbReference type="SMART" id="SM00060">
    <property type="entry name" value="FN3"/>
    <property type="match status" value="1"/>
</dbReference>
<dbReference type="InterPro" id="IPR003598">
    <property type="entry name" value="Ig_sub2"/>
</dbReference>
<reference evidence="7" key="1">
    <citation type="submission" date="2022-11" db="UniProtKB">
        <authorList>
            <consortium name="WormBaseParasite"/>
        </authorList>
    </citation>
    <scope>IDENTIFICATION</scope>
</reference>
<dbReference type="SUPFAM" id="SSF49265">
    <property type="entry name" value="Fibronectin type III"/>
    <property type="match status" value="1"/>
</dbReference>
<protein>
    <submittedName>
        <fullName evidence="7">Uncharacterized protein</fullName>
    </submittedName>
</protein>
<dbReference type="Proteomes" id="UP000887565">
    <property type="component" value="Unplaced"/>
</dbReference>
<dbReference type="Gene3D" id="4.10.75.10">
    <property type="entry name" value="Elafin-like"/>
    <property type="match status" value="1"/>
</dbReference>
<evidence type="ECO:0000259" key="5">
    <source>
        <dbReference type="PROSITE" id="PS51390"/>
    </source>
</evidence>
<dbReference type="InterPro" id="IPR036179">
    <property type="entry name" value="Ig-like_dom_sf"/>
</dbReference>
<dbReference type="Gene3D" id="2.10.70.10">
    <property type="entry name" value="Complement Module, domain 1"/>
    <property type="match status" value="1"/>
</dbReference>
<dbReference type="Gene3D" id="2.10.25.10">
    <property type="entry name" value="Laminin"/>
    <property type="match status" value="2"/>
</dbReference>
<evidence type="ECO:0000313" key="7">
    <source>
        <dbReference type="WBParaSite" id="nRc.2.0.1.t20121-RA"/>
    </source>
</evidence>
<dbReference type="InterPro" id="IPR036645">
    <property type="entry name" value="Elafin-like_sf"/>
</dbReference>
<dbReference type="SUPFAM" id="SSF57256">
    <property type="entry name" value="Elafin-like"/>
    <property type="match status" value="1"/>
</dbReference>
<feature type="domain" description="Fibronectin type-III" evidence="4">
    <location>
        <begin position="651"/>
        <end position="744"/>
    </location>
</feature>
<feature type="domain" description="Ig-like" evidence="3">
    <location>
        <begin position="548"/>
        <end position="646"/>
    </location>
</feature>
<dbReference type="GO" id="GO:0030414">
    <property type="term" value="F:peptidase inhibitor activity"/>
    <property type="evidence" value="ECO:0007669"/>
    <property type="project" value="InterPro"/>
</dbReference>